<sequence>MRSPGPPLGGIFLGAPGVGKWIHSTVLPLPSGGAYRTTLQVGTRLLLHIGGDLSADAFGRIAADPSVRVE</sequence>
<gene>
    <name evidence="1" type="ORF">GN244_ATG11763</name>
</gene>
<comment type="caution">
    <text evidence="1">The sequence shown here is derived from an EMBL/GenBank/DDBJ whole genome shotgun (WGS) entry which is preliminary data.</text>
</comment>
<protein>
    <submittedName>
        <fullName evidence="1">Uncharacterized protein</fullName>
    </submittedName>
</protein>
<dbReference type="AlphaFoldDB" id="A0A833SQW0"/>
<dbReference type="Proteomes" id="UP000602510">
    <property type="component" value="Unassembled WGS sequence"/>
</dbReference>
<evidence type="ECO:0000313" key="1">
    <source>
        <dbReference type="EMBL" id="KAF4036193.1"/>
    </source>
</evidence>
<evidence type="ECO:0000313" key="2">
    <source>
        <dbReference type="Proteomes" id="UP000602510"/>
    </source>
</evidence>
<keyword evidence="2" id="KW-1185">Reference proteome</keyword>
<reference evidence="1" key="1">
    <citation type="submission" date="2020-04" db="EMBL/GenBank/DDBJ databases">
        <title>Hybrid Assembly of Korean Phytophthora infestans isolates.</title>
        <authorList>
            <person name="Prokchorchik M."/>
            <person name="Lee Y."/>
            <person name="Seo J."/>
            <person name="Cho J.-H."/>
            <person name="Park Y.-E."/>
            <person name="Jang D.-C."/>
            <person name="Im J.-S."/>
            <person name="Choi J.-G."/>
            <person name="Park H.-J."/>
            <person name="Lee G.-B."/>
            <person name="Lee Y.-G."/>
            <person name="Hong S.-Y."/>
            <person name="Cho K."/>
            <person name="Sohn K.H."/>
        </authorList>
    </citation>
    <scope>NUCLEOTIDE SEQUENCE</scope>
    <source>
        <strain evidence="1">KR_1_A1</strain>
    </source>
</reference>
<organism evidence="1 2">
    <name type="scientific">Phytophthora infestans</name>
    <name type="common">Potato late blight agent</name>
    <name type="synonym">Botrytis infestans</name>
    <dbReference type="NCBI Taxonomy" id="4787"/>
    <lineage>
        <taxon>Eukaryota</taxon>
        <taxon>Sar</taxon>
        <taxon>Stramenopiles</taxon>
        <taxon>Oomycota</taxon>
        <taxon>Peronosporomycetes</taxon>
        <taxon>Peronosporales</taxon>
        <taxon>Peronosporaceae</taxon>
        <taxon>Phytophthora</taxon>
    </lineage>
</organism>
<dbReference type="EMBL" id="WSZM01000277">
    <property type="protein sequence ID" value="KAF4036193.1"/>
    <property type="molecule type" value="Genomic_DNA"/>
</dbReference>
<proteinExistence type="predicted"/>
<accession>A0A833SQW0</accession>
<name>A0A833SQW0_PHYIN</name>